<comment type="subcellular location">
    <subcellularLocation>
        <location evidence="1">Membrane</location>
        <topology evidence="1">Multi-pass membrane protein</topology>
    </subcellularLocation>
</comment>
<comment type="caution">
    <text evidence="6">The sequence shown here is derived from an EMBL/GenBank/DDBJ whole genome shotgun (WGS) entry which is preliminary data.</text>
</comment>
<dbReference type="InterPro" id="IPR020966">
    <property type="entry name" value="ALMT"/>
</dbReference>
<name>A0A8H7S9K7_9FUNG</name>
<gene>
    <name evidence="6" type="ORF">INT45_005546</name>
</gene>
<feature type="transmembrane region" description="Helical" evidence="5">
    <location>
        <begin position="94"/>
        <end position="117"/>
    </location>
</feature>
<evidence type="ECO:0000256" key="2">
    <source>
        <dbReference type="ARBA" id="ARBA00022692"/>
    </source>
</evidence>
<evidence type="ECO:0000256" key="4">
    <source>
        <dbReference type="ARBA" id="ARBA00023136"/>
    </source>
</evidence>
<sequence>MDRISTQSLTSTAFESKVNNNNNNNGNDYSINNNNDSNSYTESKKLFFLSKARTIIQRQIVCDDNRYALQMGVAFLVATLFVVVEPITKFATNAFWVGVFVVTVLDNSVSGFLALSIQRMIGTFIGGGLSIFVMTLSRVIFPIIWSPGATGLLTTVIILLSSYPNLIHDKILGSAELGFWRAESLEEAADLYEQAAIYCLDLTNLDGVTYNITSEA</sequence>
<keyword evidence="4 5" id="KW-0472">Membrane</keyword>
<keyword evidence="7" id="KW-1185">Reference proteome</keyword>
<dbReference type="GO" id="GO:0015743">
    <property type="term" value="P:malate transport"/>
    <property type="evidence" value="ECO:0007669"/>
    <property type="project" value="InterPro"/>
</dbReference>
<organism evidence="6 7">
    <name type="scientific">Circinella minor</name>
    <dbReference type="NCBI Taxonomy" id="1195481"/>
    <lineage>
        <taxon>Eukaryota</taxon>
        <taxon>Fungi</taxon>
        <taxon>Fungi incertae sedis</taxon>
        <taxon>Mucoromycota</taxon>
        <taxon>Mucoromycotina</taxon>
        <taxon>Mucoromycetes</taxon>
        <taxon>Mucorales</taxon>
        <taxon>Lichtheimiaceae</taxon>
        <taxon>Circinella</taxon>
    </lineage>
</organism>
<accession>A0A8H7S9K7</accession>
<protein>
    <submittedName>
        <fullName evidence="6">Uncharacterized protein</fullName>
    </submittedName>
</protein>
<evidence type="ECO:0000313" key="6">
    <source>
        <dbReference type="EMBL" id="KAG2225302.1"/>
    </source>
</evidence>
<feature type="transmembrane region" description="Helical" evidence="5">
    <location>
        <begin position="124"/>
        <end position="145"/>
    </location>
</feature>
<evidence type="ECO:0000256" key="3">
    <source>
        <dbReference type="ARBA" id="ARBA00022989"/>
    </source>
</evidence>
<evidence type="ECO:0000256" key="1">
    <source>
        <dbReference type="ARBA" id="ARBA00004141"/>
    </source>
</evidence>
<keyword evidence="2 5" id="KW-0812">Transmembrane</keyword>
<keyword evidence="3 5" id="KW-1133">Transmembrane helix</keyword>
<dbReference type="GO" id="GO:0016020">
    <property type="term" value="C:membrane"/>
    <property type="evidence" value="ECO:0007669"/>
    <property type="project" value="UniProtKB-SubCell"/>
</dbReference>
<dbReference type="OrthoDB" id="68611at2759"/>
<feature type="transmembrane region" description="Helical" evidence="5">
    <location>
        <begin position="67"/>
        <end position="88"/>
    </location>
</feature>
<evidence type="ECO:0000313" key="7">
    <source>
        <dbReference type="Proteomes" id="UP000646827"/>
    </source>
</evidence>
<dbReference type="EMBL" id="JAEPRB010000029">
    <property type="protein sequence ID" value="KAG2225302.1"/>
    <property type="molecule type" value="Genomic_DNA"/>
</dbReference>
<proteinExistence type="predicted"/>
<dbReference type="Pfam" id="PF11744">
    <property type="entry name" value="ALMT"/>
    <property type="match status" value="1"/>
</dbReference>
<reference evidence="6 7" key="1">
    <citation type="submission" date="2020-12" db="EMBL/GenBank/DDBJ databases">
        <title>Metabolic potential, ecology and presence of endohyphal bacteria is reflected in genomic diversity of Mucoromycotina.</title>
        <authorList>
            <person name="Muszewska A."/>
            <person name="Okrasinska A."/>
            <person name="Steczkiewicz K."/>
            <person name="Drgas O."/>
            <person name="Orlowska M."/>
            <person name="Perlinska-Lenart U."/>
            <person name="Aleksandrzak-Piekarczyk T."/>
            <person name="Szatraj K."/>
            <person name="Zielenkiewicz U."/>
            <person name="Pilsyk S."/>
            <person name="Malc E."/>
            <person name="Mieczkowski P."/>
            <person name="Kruszewska J.S."/>
            <person name="Biernat P."/>
            <person name="Pawlowska J."/>
        </authorList>
    </citation>
    <scope>NUCLEOTIDE SEQUENCE [LARGE SCALE GENOMIC DNA]</scope>
    <source>
        <strain evidence="6 7">CBS 142.35</strain>
    </source>
</reference>
<dbReference type="AlphaFoldDB" id="A0A8H7S9K7"/>
<dbReference type="Proteomes" id="UP000646827">
    <property type="component" value="Unassembled WGS sequence"/>
</dbReference>
<evidence type="ECO:0000256" key="5">
    <source>
        <dbReference type="SAM" id="Phobius"/>
    </source>
</evidence>